<comment type="caution">
    <text evidence="1">The sequence shown here is derived from an EMBL/GenBank/DDBJ whole genome shotgun (WGS) entry which is preliminary data.</text>
</comment>
<reference evidence="1" key="1">
    <citation type="submission" date="2021-02" db="EMBL/GenBank/DDBJ databases">
        <title>Draft genome sequence of Microbispora sp. RL4-1S isolated from rice leaves in Thailand.</title>
        <authorList>
            <person name="Muangham S."/>
            <person name="Duangmal K."/>
        </authorList>
    </citation>
    <scope>NUCLEOTIDE SEQUENCE</scope>
    <source>
        <strain evidence="1">RL4-1S</strain>
    </source>
</reference>
<proteinExistence type="predicted"/>
<evidence type="ECO:0000313" key="2">
    <source>
        <dbReference type="Proteomes" id="UP000674234"/>
    </source>
</evidence>
<evidence type="ECO:0000313" key="1">
    <source>
        <dbReference type="EMBL" id="MBP2702262.1"/>
    </source>
</evidence>
<keyword evidence="2" id="KW-1185">Reference proteome</keyword>
<gene>
    <name evidence="1" type="ORF">JOL79_00435</name>
</gene>
<name>A0A940WFJ6_9ACTN</name>
<dbReference type="EMBL" id="JAFCNB010000001">
    <property type="protein sequence ID" value="MBP2702262.1"/>
    <property type="molecule type" value="Genomic_DNA"/>
</dbReference>
<protein>
    <submittedName>
        <fullName evidence="1">DUF4352 domain-containing protein</fullName>
    </submittedName>
</protein>
<sequence>MRGTTVLLLGLVSASCLIGCSGDPGKAAPSPSPTPSRTYVIPPEAARADETVVTAEPVIDGQMRFRVLGYSHGMPSLFGSHAEWNAKGAYARVRVLIESTDRTSQKFDAKQQLLTASDGRTFSIDFQAQTIKRQPFELFVGSFVRMEFDLWYDVPKDAKITGIRFFADPPLGAIGPSKGVPVPLP</sequence>
<dbReference type="Proteomes" id="UP000674234">
    <property type="component" value="Unassembled WGS sequence"/>
</dbReference>
<organism evidence="1 2">
    <name type="scientific">Microbispora oryzae</name>
    <dbReference type="NCBI Taxonomy" id="2806554"/>
    <lineage>
        <taxon>Bacteria</taxon>
        <taxon>Bacillati</taxon>
        <taxon>Actinomycetota</taxon>
        <taxon>Actinomycetes</taxon>
        <taxon>Streptosporangiales</taxon>
        <taxon>Streptosporangiaceae</taxon>
        <taxon>Microbispora</taxon>
    </lineage>
</organism>
<dbReference type="AlphaFoldDB" id="A0A940WFJ6"/>
<dbReference type="RefSeq" id="WP_210153580.1">
    <property type="nucleotide sequence ID" value="NZ_JAFCNB010000001.1"/>
</dbReference>
<accession>A0A940WFJ6</accession>
<dbReference type="PROSITE" id="PS51257">
    <property type="entry name" value="PROKAR_LIPOPROTEIN"/>
    <property type="match status" value="1"/>
</dbReference>